<feature type="active site" description="Phosphocysteine intermediate; for EIIB activity" evidence="11">
    <location>
        <position position="28"/>
    </location>
</feature>
<evidence type="ECO:0000256" key="5">
    <source>
        <dbReference type="ARBA" id="ARBA00022679"/>
    </source>
</evidence>
<dbReference type="PANTHER" id="PTHR30175:SF3">
    <property type="entry name" value="PTS SYSTEM N-ACETYLMURAMIC ACID-SPECIFIC EIIBC COMPONENT"/>
    <property type="match status" value="1"/>
</dbReference>
<dbReference type="PROSITE" id="PS51103">
    <property type="entry name" value="PTS_EIIC_TYPE_1"/>
    <property type="match status" value="1"/>
</dbReference>
<feature type="compositionally biased region" description="Basic and acidic residues" evidence="12">
    <location>
        <begin position="104"/>
        <end position="121"/>
    </location>
</feature>
<dbReference type="GO" id="GO:0016301">
    <property type="term" value="F:kinase activity"/>
    <property type="evidence" value="ECO:0007669"/>
    <property type="project" value="UniProtKB-KW"/>
</dbReference>
<feature type="transmembrane region" description="Helical" evidence="13">
    <location>
        <begin position="242"/>
        <end position="261"/>
    </location>
</feature>
<evidence type="ECO:0000259" key="15">
    <source>
        <dbReference type="PROSITE" id="PS51103"/>
    </source>
</evidence>
<keyword evidence="2" id="KW-0813">Transport</keyword>
<evidence type="ECO:0000256" key="8">
    <source>
        <dbReference type="ARBA" id="ARBA00022777"/>
    </source>
</evidence>
<feature type="transmembrane region" description="Helical" evidence="13">
    <location>
        <begin position="352"/>
        <end position="372"/>
    </location>
</feature>
<dbReference type="OrthoDB" id="9769191at2"/>
<keyword evidence="5 16" id="KW-0808">Transferase</keyword>
<organism evidence="16 17">
    <name type="scientific">Tetragenococcus muriaticus PMC-11-5</name>
    <dbReference type="NCBI Taxonomy" id="1302649"/>
    <lineage>
        <taxon>Bacteria</taxon>
        <taxon>Bacillati</taxon>
        <taxon>Bacillota</taxon>
        <taxon>Bacilli</taxon>
        <taxon>Lactobacillales</taxon>
        <taxon>Enterococcaceae</taxon>
        <taxon>Tetragenococcus</taxon>
    </lineage>
</organism>
<keyword evidence="4" id="KW-0762">Sugar transport</keyword>
<dbReference type="Proteomes" id="UP000029380">
    <property type="component" value="Unassembled WGS sequence"/>
</dbReference>
<evidence type="ECO:0000256" key="12">
    <source>
        <dbReference type="SAM" id="MobiDB-lite"/>
    </source>
</evidence>
<dbReference type="InterPro" id="IPR001996">
    <property type="entry name" value="PTS_IIB_1"/>
</dbReference>
<keyword evidence="10 13" id="KW-0472">Membrane</keyword>
<dbReference type="Pfam" id="PF02378">
    <property type="entry name" value="PTS_EIIC"/>
    <property type="match status" value="1"/>
</dbReference>
<dbReference type="InterPro" id="IPR036878">
    <property type="entry name" value="Glu_permease_IIB"/>
</dbReference>
<dbReference type="Gene3D" id="3.30.1360.60">
    <property type="entry name" value="Glucose permease domain IIB"/>
    <property type="match status" value="1"/>
</dbReference>
<reference evidence="16 17" key="1">
    <citation type="submission" date="2014-08" db="EMBL/GenBank/DDBJ databases">
        <title>Genome sequence of Tetragenococcus muriaticus.</title>
        <authorList>
            <person name="Chuea-nongthon C."/>
            <person name="Rodtong S."/>
            <person name="Yongsawatdigul J."/>
            <person name="Steele J.L."/>
            <person name="Liu X.-y."/>
            <person name="Speers J."/>
            <person name="Glasner J.D."/>
            <person name="Neeno-Eckwall E.C."/>
        </authorList>
    </citation>
    <scope>NUCLEOTIDE SEQUENCE [LARGE SCALE GENOMIC DNA]</scope>
    <source>
        <strain evidence="16 17">PMC-11-5</strain>
    </source>
</reference>
<feature type="transmembrane region" description="Helical" evidence="13">
    <location>
        <begin position="135"/>
        <end position="160"/>
    </location>
</feature>
<evidence type="ECO:0000256" key="4">
    <source>
        <dbReference type="ARBA" id="ARBA00022597"/>
    </source>
</evidence>
<evidence type="ECO:0000259" key="14">
    <source>
        <dbReference type="PROSITE" id="PS51098"/>
    </source>
</evidence>
<dbReference type="GO" id="GO:0009401">
    <property type="term" value="P:phosphoenolpyruvate-dependent sugar phosphotransferase system"/>
    <property type="evidence" value="ECO:0007669"/>
    <property type="project" value="UniProtKB-KW"/>
</dbReference>
<dbReference type="EC" id="2.7.1.69" evidence="16"/>
<name>A0A091BXT7_9ENTE</name>
<dbReference type="GO" id="GO:0008982">
    <property type="term" value="F:protein-N(PI)-phosphohistidine-sugar phosphotransferase activity"/>
    <property type="evidence" value="ECO:0007669"/>
    <property type="project" value="InterPro"/>
</dbReference>
<keyword evidence="9 13" id="KW-1133">Transmembrane helix</keyword>
<evidence type="ECO:0000256" key="13">
    <source>
        <dbReference type="SAM" id="Phobius"/>
    </source>
</evidence>
<dbReference type="CDD" id="cd00212">
    <property type="entry name" value="PTS_IIB_glc"/>
    <property type="match status" value="1"/>
</dbReference>
<feature type="transmembrane region" description="Helical" evidence="13">
    <location>
        <begin position="273"/>
        <end position="298"/>
    </location>
</feature>
<evidence type="ECO:0000256" key="2">
    <source>
        <dbReference type="ARBA" id="ARBA00022448"/>
    </source>
</evidence>
<comment type="subcellular location">
    <subcellularLocation>
        <location evidence="1">Cell membrane</location>
        <topology evidence="1">Multi-pass membrane protein</topology>
    </subcellularLocation>
</comment>
<protein>
    <submittedName>
        <fullName evidence="16">PTS system sucrose-specific IIBC component</fullName>
        <ecNumber evidence="16">2.7.1.69</ecNumber>
    </submittedName>
</protein>
<keyword evidence="8" id="KW-0418">Kinase</keyword>
<evidence type="ECO:0000256" key="11">
    <source>
        <dbReference type="PROSITE-ProRule" id="PRU00421"/>
    </source>
</evidence>
<keyword evidence="3" id="KW-1003">Cell membrane</keyword>
<feature type="transmembrane region" description="Helical" evidence="13">
    <location>
        <begin position="304"/>
        <end position="332"/>
    </location>
</feature>
<feature type="transmembrane region" description="Helical" evidence="13">
    <location>
        <begin position="172"/>
        <end position="196"/>
    </location>
</feature>
<dbReference type="SUPFAM" id="SSF55604">
    <property type="entry name" value="Glucose permease domain IIB"/>
    <property type="match status" value="1"/>
</dbReference>
<dbReference type="RefSeq" id="WP_028790749.1">
    <property type="nucleotide sequence ID" value="NZ_JPVU01000265.1"/>
</dbReference>
<evidence type="ECO:0000256" key="6">
    <source>
        <dbReference type="ARBA" id="ARBA00022683"/>
    </source>
</evidence>
<feature type="transmembrane region" description="Helical" evidence="13">
    <location>
        <begin position="203"/>
        <end position="222"/>
    </location>
</feature>
<evidence type="ECO:0000313" key="16">
    <source>
        <dbReference type="EMBL" id="KFN89544.1"/>
    </source>
</evidence>
<feature type="domain" description="PTS EIIB type-1" evidence="14">
    <location>
        <begin position="6"/>
        <end position="88"/>
    </location>
</feature>
<evidence type="ECO:0000256" key="7">
    <source>
        <dbReference type="ARBA" id="ARBA00022692"/>
    </source>
</evidence>
<keyword evidence="6" id="KW-0598">Phosphotransferase system</keyword>
<keyword evidence="7 13" id="KW-0812">Transmembrane</keyword>
<dbReference type="InterPro" id="IPR013013">
    <property type="entry name" value="PTS_EIIC_1"/>
</dbReference>
<evidence type="ECO:0000256" key="1">
    <source>
        <dbReference type="ARBA" id="ARBA00004651"/>
    </source>
</evidence>
<evidence type="ECO:0000256" key="9">
    <source>
        <dbReference type="ARBA" id="ARBA00022989"/>
    </source>
</evidence>
<comment type="caution">
    <text evidence="16">The sequence shown here is derived from an EMBL/GenBank/DDBJ whole genome shotgun (WGS) entry which is preliminary data.</text>
</comment>
<feature type="transmembrane region" description="Helical" evidence="13">
    <location>
        <begin position="454"/>
        <end position="475"/>
    </location>
</feature>
<dbReference type="InterPro" id="IPR050558">
    <property type="entry name" value="PTS_Sugar-Specific_Components"/>
</dbReference>
<dbReference type="Pfam" id="PF00367">
    <property type="entry name" value="PTS_EIIB"/>
    <property type="match status" value="1"/>
</dbReference>
<accession>A0A091BXT7</accession>
<dbReference type="EMBL" id="JPVU01000265">
    <property type="protein sequence ID" value="KFN89544.1"/>
    <property type="molecule type" value="Genomic_DNA"/>
</dbReference>
<dbReference type="PROSITE" id="PS01035">
    <property type="entry name" value="PTS_EIIB_TYPE_1_CYS"/>
    <property type="match status" value="1"/>
</dbReference>
<feature type="domain" description="PTS EIIC type-1" evidence="15">
    <location>
        <begin position="133"/>
        <end position="487"/>
    </location>
</feature>
<dbReference type="GO" id="GO:0005886">
    <property type="term" value="C:plasma membrane"/>
    <property type="evidence" value="ECO:0007669"/>
    <property type="project" value="UniProtKB-SubCell"/>
</dbReference>
<dbReference type="GO" id="GO:0090588">
    <property type="term" value="F:protein-phosphocysteine-N-acetylmuramate phosphotransferase system transporter activity"/>
    <property type="evidence" value="ECO:0007669"/>
    <property type="project" value="TreeGrafter"/>
</dbReference>
<evidence type="ECO:0000256" key="10">
    <source>
        <dbReference type="ARBA" id="ARBA00023136"/>
    </source>
</evidence>
<dbReference type="PROSITE" id="PS51098">
    <property type="entry name" value="PTS_EIIB_TYPE_1"/>
    <property type="match status" value="1"/>
</dbReference>
<dbReference type="PATRIC" id="fig|1302649.3.peg.2363"/>
<sequence>MADNVTKLAEEIYEHVGGVNNVNKIVNCMTRIRMGVIDDNKVDLEGLKAVEGVMGVVEDETLQVVLGPGTVSKVAQKMADMAGVELGEERPDGTSVEESPSETSGKEDVNAKAKEVHAEVKNKNQKPWSKVLRSIANIFVPLIPAFVGAGIIGGIASVLTNMLEAGTISGSVWVNIISVGSIIQSGVFTYLVIYVGINAAREFGASPSLGGVIGGVTMLTGMSEELPLPNIFTGEPLAEGQGGVIGVIIAVFLMAQVEKWLHKIVPDAVDIIVTPVLTLAAMGVVTIFFIMPLAGWISDGLVGGISWVLGVGGAFAGFVLGALFLPMVMFGLHQILTPIHLSLIETYGSTTLLPILAMAGAGQVGAAFALWLRCRGNKKLTEMIKGALPVGILGIGEPLIYGVTLPLGRPFITACLGGGIGGAVVGLLGGVGSISIGPSGLALIPLISGGGVPMLNYVISLIAGYIGGFVLTYFFGTNEDIREGRII</sequence>
<dbReference type="AlphaFoldDB" id="A0A091BXT7"/>
<gene>
    <name evidence="16" type="ORF">TMUPMC115_2364</name>
</gene>
<dbReference type="InterPro" id="IPR018113">
    <property type="entry name" value="PTrfase_EIIB_Cys"/>
</dbReference>
<feature type="transmembrane region" description="Helical" evidence="13">
    <location>
        <begin position="384"/>
        <end position="404"/>
    </location>
</feature>
<dbReference type="InterPro" id="IPR003352">
    <property type="entry name" value="PTS_EIIC"/>
</dbReference>
<proteinExistence type="predicted"/>
<dbReference type="PANTHER" id="PTHR30175">
    <property type="entry name" value="PHOSPHOTRANSFERASE SYSTEM TRANSPORT PROTEIN"/>
    <property type="match status" value="1"/>
</dbReference>
<feature type="transmembrane region" description="Helical" evidence="13">
    <location>
        <begin position="411"/>
        <end position="434"/>
    </location>
</feature>
<evidence type="ECO:0000256" key="3">
    <source>
        <dbReference type="ARBA" id="ARBA00022475"/>
    </source>
</evidence>
<feature type="region of interest" description="Disordered" evidence="12">
    <location>
        <begin position="85"/>
        <end position="121"/>
    </location>
</feature>
<evidence type="ECO:0000313" key="17">
    <source>
        <dbReference type="Proteomes" id="UP000029380"/>
    </source>
</evidence>